<feature type="domain" description="H repeat-associated protein N-terminal" evidence="2">
    <location>
        <begin position="19"/>
        <end position="69"/>
    </location>
</feature>
<evidence type="ECO:0000256" key="1">
    <source>
        <dbReference type="SAM" id="Phobius"/>
    </source>
</evidence>
<name>A0ABT0U4I2_9BACT</name>
<protein>
    <submittedName>
        <fullName evidence="3">Transposase family protein</fullName>
    </submittedName>
</protein>
<dbReference type="RefSeq" id="WP_250929442.1">
    <property type="nucleotide sequence ID" value="NZ_JAMQBK010000038.1"/>
</dbReference>
<feature type="transmembrane region" description="Helical" evidence="1">
    <location>
        <begin position="20"/>
        <end position="45"/>
    </location>
</feature>
<sequence>MSVRFGSAESWWSGEPACPLINVLLLTIGAALAGADDFVAIATFANTTKRRFAEILDTTEGVPSHDRFIAIKPGEPELMRLERITRKPAIVYVFRVQGTSI</sequence>
<dbReference type="InterPro" id="IPR032806">
    <property type="entry name" value="YbfD_N"/>
</dbReference>
<evidence type="ECO:0000313" key="3">
    <source>
        <dbReference type="EMBL" id="MCM2371808.1"/>
    </source>
</evidence>
<gene>
    <name evidence="3" type="ORF">NB063_14455</name>
</gene>
<keyword evidence="1" id="KW-1133">Transmembrane helix</keyword>
<keyword evidence="1" id="KW-0812">Transmembrane</keyword>
<reference evidence="3 4" key="1">
    <citation type="journal article" date="2022" name="Syst. Appl. Microbiol.">
        <title>Rhodopirellula aestuarii sp. nov., a novel member of the genus Rhodopirellula isolated from brackish sediments collected in the Tagus River estuary, Portugal.</title>
        <authorList>
            <person name="Vitorino I.R."/>
            <person name="Klimek D."/>
            <person name="Calusinska M."/>
            <person name="Lobo-da-Cunha A."/>
            <person name="Vasconcelos V."/>
            <person name="Lage O.M."/>
        </authorList>
    </citation>
    <scope>NUCLEOTIDE SEQUENCE [LARGE SCALE GENOMIC DNA]</scope>
    <source>
        <strain evidence="3 4">ICT_H3.1</strain>
    </source>
</reference>
<comment type="caution">
    <text evidence="3">The sequence shown here is derived from an EMBL/GenBank/DDBJ whole genome shotgun (WGS) entry which is preliminary data.</text>
</comment>
<proteinExistence type="predicted"/>
<evidence type="ECO:0000313" key="4">
    <source>
        <dbReference type="Proteomes" id="UP001202961"/>
    </source>
</evidence>
<evidence type="ECO:0000259" key="2">
    <source>
        <dbReference type="Pfam" id="PF13808"/>
    </source>
</evidence>
<dbReference type="EMBL" id="JAMQBK010000038">
    <property type="protein sequence ID" value="MCM2371808.1"/>
    <property type="molecule type" value="Genomic_DNA"/>
</dbReference>
<dbReference type="Pfam" id="PF13808">
    <property type="entry name" value="DDE_Tnp_1_assoc"/>
    <property type="match status" value="1"/>
</dbReference>
<keyword evidence="4" id="KW-1185">Reference proteome</keyword>
<dbReference type="Proteomes" id="UP001202961">
    <property type="component" value="Unassembled WGS sequence"/>
</dbReference>
<organism evidence="3 4">
    <name type="scientific">Aporhodopirellula aestuarii</name>
    <dbReference type="NCBI Taxonomy" id="2950107"/>
    <lineage>
        <taxon>Bacteria</taxon>
        <taxon>Pseudomonadati</taxon>
        <taxon>Planctomycetota</taxon>
        <taxon>Planctomycetia</taxon>
        <taxon>Pirellulales</taxon>
        <taxon>Pirellulaceae</taxon>
        <taxon>Aporhodopirellula</taxon>
    </lineage>
</organism>
<keyword evidence="1" id="KW-0472">Membrane</keyword>
<accession>A0ABT0U4I2</accession>